<dbReference type="InterPro" id="IPR002300">
    <property type="entry name" value="aa-tRNA-synth_Ia"/>
</dbReference>
<dbReference type="InterPro" id="IPR033709">
    <property type="entry name" value="Anticodon_Ile_ABEc"/>
</dbReference>
<dbReference type="eggNOG" id="COG0060">
    <property type="taxonomic scope" value="Bacteria"/>
</dbReference>
<evidence type="ECO:0000256" key="10">
    <source>
        <dbReference type="ARBA" id="ARBA00025217"/>
    </source>
</evidence>
<dbReference type="GO" id="GO:0004822">
    <property type="term" value="F:isoleucine-tRNA ligase activity"/>
    <property type="evidence" value="ECO:0007669"/>
    <property type="project" value="UniProtKB-UniRule"/>
</dbReference>
<evidence type="ECO:0000259" key="13">
    <source>
        <dbReference type="Pfam" id="PF00133"/>
    </source>
</evidence>
<dbReference type="Proteomes" id="UP000004080">
    <property type="component" value="Unassembled WGS sequence"/>
</dbReference>
<dbReference type="GO" id="GO:0005524">
    <property type="term" value="F:ATP binding"/>
    <property type="evidence" value="ECO:0007669"/>
    <property type="project" value="UniProtKB-KW"/>
</dbReference>
<dbReference type="AlphaFoldDB" id="I8AMY6"/>
<comment type="function">
    <text evidence="10">Catalyzes the attachment of isoleucine to tRNA(Ile). As IleRS can inadvertently accommodate and process structurally similar amino acids such as valine, to avoid such errors it has two additional distinct tRNA(Ile)-dependent editing activities. One activity is designated as 'pretransfer' editing and involves the hydrolysis of activated Val-AMP. The other activity is designated 'posttransfer' editing and involves deacylation of mischarged Val-tRNA(Ile).</text>
</comment>
<dbReference type="SUPFAM" id="SSF50677">
    <property type="entry name" value="ValRS/IleRS/LeuRS editing domain"/>
    <property type="match status" value="1"/>
</dbReference>
<dbReference type="EMBL" id="AKKV01000005">
    <property type="protein sequence ID" value="EIT87372.1"/>
    <property type="molecule type" value="Genomic_DNA"/>
</dbReference>
<comment type="catalytic activity">
    <reaction evidence="11">
        <text>tRNA(Ile) + L-isoleucine + ATP = L-isoleucyl-tRNA(Ile) + AMP + diphosphate</text>
        <dbReference type="Rhea" id="RHEA:11060"/>
        <dbReference type="Rhea" id="RHEA-COMP:9666"/>
        <dbReference type="Rhea" id="RHEA-COMP:9695"/>
        <dbReference type="ChEBI" id="CHEBI:30616"/>
        <dbReference type="ChEBI" id="CHEBI:33019"/>
        <dbReference type="ChEBI" id="CHEBI:58045"/>
        <dbReference type="ChEBI" id="CHEBI:78442"/>
        <dbReference type="ChEBI" id="CHEBI:78528"/>
        <dbReference type="ChEBI" id="CHEBI:456215"/>
        <dbReference type="EC" id="6.1.1.5"/>
    </reaction>
</comment>
<keyword evidence="4" id="KW-0479">Metal-binding</keyword>
<proteinExistence type="predicted"/>
<dbReference type="Pfam" id="PF08264">
    <property type="entry name" value="Anticodon_1"/>
    <property type="match status" value="1"/>
</dbReference>
<dbReference type="InterPro" id="IPR014729">
    <property type="entry name" value="Rossmann-like_a/b/a_fold"/>
</dbReference>
<dbReference type="PANTHER" id="PTHR42780:SF1">
    <property type="entry name" value="ISOLEUCINE--TRNA LIGASE, CYTOPLASMIC"/>
    <property type="match status" value="1"/>
</dbReference>
<dbReference type="InterPro" id="IPR002301">
    <property type="entry name" value="Ile-tRNA-ligase"/>
</dbReference>
<feature type="domain" description="Aminoacyl-tRNA synthetase class Ia" evidence="13">
    <location>
        <begin position="1"/>
        <end position="444"/>
    </location>
</feature>
<comment type="caution">
    <text evidence="15">The sequence shown here is derived from an EMBL/GenBank/DDBJ whole genome shotgun (WGS) entry which is preliminary data.</text>
</comment>
<dbReference type="Gene3D" id="3.40.50.620">
    <property type="entry name" value="HUPs"/>
    <property type="match status" value="2"/>
</dbReference>
<dbReference type="GO" id="GO:0000049">
    <property type="term" value="F:tRNA binding"/>
    <property type="evidence" value="ECO:0007669"/>
    <property type="project" value="InterPro"/>
</dbReference>
<protein>
    <recommendedName>
        <fullName evidence="1 12">Isoleucine--tRNA ligase</fullName>
        <ecNumber evidence="1 12">6.1.1.5</ecNumber>
    </recommendedName>
</protein>
<evidence type="ECO:0000259" key="14">
    <source>
        <dbReference type="Pfam" id="PF08264"/>
    </source>
</evidence>
<dbReference type="NCBIfam" id="TIGR00392">
    <property type="entry name" value="ileS"/>
    <property type="match status" value="1"/>
</dbReference>
<dbReference type="CDD" id="cd00818">
    <property type="entry name" value="IleRS_core"/>
    <property type="match status" value="1"/>
</dbReference>
<dbReference type="PANTHER" id="PTHR42780">
    <property type="entry name" value="SOLEUCYL-TRNA SYNTHETASE"/>
    <property type="match status" value="1"/>
</dbReference>
<dbReference type="GO" id="GO:0002161">
    <property type="term" value="F:aminoacyl-tRNA deacylase activity"/>
    <property type="evidence" value="ECO:0007669"/>
    <property type="project" value="InterPro"/>
</dbReference>
<dbReference type="InterPro" id="IPR013155">
    <property type="entry name" value="M/V/L/I-tRNA-synth_anticd-bd"/>
</dbReference>
<keyword evidence="9" id="KW-0030">Aminoacyl-tRNA synthetase</keyword>
<evidence type="ECO:0000256" key="6">
    <source>
        <dbReference type="ARBA" id="ARBA00022833"/>
    </source>
</evidence>
<keyword evidence="3 15" id="KW-0436">Ligase</keyword>
<accession>I8AMY6</accession>
<evidence type="ECO:0000256" key="8">
    <source>
        <dbReference type="ARBA" id="ARBA00022917"/>
    </source>
</evidence>
<dbReference type="GO" id="GO:0006428">
    <property type="term" value="P:isoleucyl-tRNA aminoacylation"/>
    <property type="evidence" value="ECO:0007669"/>
    <property type="project" value="UniProtKB-UniRule"/>
</dbReference>
<dbReference type="GO" id="GO:0005737">
    <property type="term" value="C:cytoplasm"/>
    <property type="evidence" value="ECO:0007669"/>
    <property type="project" value="UniProtKB-UniRule"/>
</dbReference>
<evidence type="ECO:0000256" key="1">
    <source>
        <dbReference type="ARBA" id="ARBA00013165"/>
    </source>
</evidence>
<evidence type="ECO:0000256" key="3">
    <source>
        <dbReference type="ARBA" id="ARBA00022598"/>
    </source>
</evidence>
<dbReference type="EC" id="6.1.1.5" evidence="1 12"/>
<organism evidence="15 16">
    <name type="scientific">Fictibacillus macauensis ZFHKF-1</name>
    <dbReference type="NCBI Taxonomy" id="1196324"/>
    <lineage>
        <taxon>Bacteria</taxon>
        <taxon>Bacillati</taxon>
        <taxon>Bacillota</taxon>
        <taxon>Bacilli</taxon>
        <taxon>Bacillales</taxon>
        <taxon>Fictibacillaceae</taxon>
        <taxon>Fictibacillus</taxon>
    </lineage>
</organism>
<dbReference type="PATRIC" id="fig|1196324.3.peg.64"/>
<dbReference type="SUPFAM" id="SSF47323">
    <property type="entry name" value="Anticodon-binding domain of a subclass of class I aminoacyl-tRNA synthetases"/>
    <property type="match status" value="1"/>
</dbReference>
<dbReference type="Gene3D" id="3.90.740.10">
    <property type="entry name" value="Valyl/Leucyl/Isoleucyl-tRNA synthetase, editing domain"/>
    <property type="match status" value="1"/>
</dbReference>
<dbReference type="STRING" id="1196324.A374_00320"/>
<evidence type="ECO:0000256" key="12">
    <source>
        <dbReference type="NCBIfam" id="TIGR00392"/>
    </source>
</evidence>
<evidence type="ECO:0000313" key="15">
    <source>
        <dbReference type="EMBL" id="EIT87372.1"/>
    </source>
</evidence>
<evidence type="ECO:0000256" key="5">
    <source>
        <dbReference type="ARBA" id="ARBA00022741"/>
    </source>
</evidence>
<evidence type="ECO:0000256" key="7">
    <source>
        <dbReference type="ARBA" id="ARBA00022840"/>
    </source>
</evidence>
<keyword evidence="8" id="KW-0648">Protein biosynthesis</keyword>
<dbReference type="CDD" id="cd07961">
    <property type="entry name" value="Anticodon_Ia_Ile_ABEc"/>
    <property type="match status" value="1"/>
</dbReference>
<keyword evidence="6" id="KW-0862">Zinc</keyword>
<dbReference type="InterPro" id="IPR009080">
    <property type="entry name" value="tRNAsynth_Ia_anticodon-bd"/>
</dbReference>
<sequence>MPYCPSCQTSLSSHEVAQGYKDVKDLAATVKFAVQGEARTYFLGWTTTPWTLPANVALAVNEQLSYVKVLHEGDVYIVSKARVPFLFPETAQIVSEHQGSQFVGMNYEAPFPLATLTRGYEVIAADFVTEDAGTGVVHIAPAHGEDDYRAVKERNLSFVVIVDEKGCYTEEFPALAGDFAKDCDVEIIKHLADRKLLFAKEKYEHSYPHCWRCDSPLLYYAMEGWFIETTRIKDQLQRNNEQVTWYPHHIKDGRFGNFLDKIVDWNIGRNRYWGTPLNAWICKGCQHQFVPGSIEELRQHAKSGMGEALELHRPYVDDVIVTCAACGCDMKRTKEVIDVWFDSGAMPFAQYHVPFENKELFQTQFPADVIAEGIDQTRGWFYSLLAVSTLYKGVAPYKRVLSLGHILDEHGRKMSKSKGNVINPLDLVKTYGADALRWALLADSAPWNNKRFSVNIVSQAKSKVIDTLQNVYSFYTLYQEIDGFVPTDPAGKQTLLDRWLLSRLQTVTEAVTKHLDQYDFTGGARELALFIDDLSNWYVRRSRERFWGTGLTEDKFAAYHTLYTVLVTTSQLLAPYTPFLAEDLHFHLTGTSVHLADFPVANKQE</sequence>
<feature type="domain" description="Methionyl/Valyl/Leucyl/Isoleucyl-tRNA synthetase anticodon-binding" evidence="14">
    <location>
        <begin position="497"/>
        <end position="602"/>
    </location>
</feature>
<reference evidence="15 16" key="1">
    <citation type="journal article" date="2012" name="J. Bacteriol.">
        <title>Genome of Bacillus macauensis ZFHKF-1, a Long-Chain-Forming Bacterium.</title>
        <authorList>
            <person name="Cai L."/>
            <person name="Zhang T."/>
        </authorList>
    </citation>
    <scope>NUCLEOTIDE SEQUENCE [LARGE SCALE GENOMIC DNA]</scope>
    <source>
        <strain evidence="15 16">ZFHKF-1</strain>
    </source>
</reference>
<keyword evidence="2" id="KW-0963">Cytoplasm</keyword>
<keyword evidence="5" id="KW-0547">Nucleotide-binding</keyword>
<evidence type="ECO:0000313" key="16">
    <source>
        <dbReference type="Proteomes" id="UP000004080"/>
    </source>
</evidence>
<dbReference type="PRINTS" id="PR00984">
    <property type="entry name" value="TRNASYNTHILE"/>
</dbReference>
<name>I8AMY6_9BACL</name>
<evidence type="ECO:0000256" key="11">
    <source>
        <dbReference type="ARBA" id="ARBA00048359"/>
    </source>
</evidence>
<dbReference type="GO" id="GO:0046872">
    <property type="term" value="F:metal ion binding"/>
    <property type="evidence" value="ECO:0007669"/>
    <property type="project" value="UniProtKB-KW"/>
</dbReference>
<evidence type="ECO:0000256" key="9">
    <source>
        <dbReference type="ARBA" id="ARBA00023146"/>
    </source>
</evidence>
<dbReference type="SUPFAM" id="SSF52374">
    <property type="entry name" value="Nucleotidylyl transferase"/>
    <property type="match status" value="1"/>
</dbReference>
<dbReference type="Pfam" id="PF00133">
    <property type="entry name" value="tRNA-synt_1"/>
    <property type="match status" value="1"/>
</dbReference>
<dbReference type="FunFam" id="3.40.50.620:FF:000075">
    <property type="entry name" value="Isoleucine--tRNA ligase"/>
    <property type="match status" value="1"/>
</dbReference>
<keyword evidence="16" id="KW-1185">Reference proteome</keyword>
<evidence type="ECO:0000256" key="2">
    <source>
        <dbReference type="ARBA" id="ARBA00022490"/>
    </source>
</evidence>
<keyword evidence="7" id="KW-0067">ATP-binding</keyword>
<dbReference type="Gene3D" id="1.10.730.10">
    <property type="entry name" value="Isoleucyl-tRNA Synthetase, Domain 1"/>
    <property type="match status" value="1"/>
</dbReference>
<dbReference type="InterPro" id="IPR009008">
    <property type="entry name" value="Val/Leu/Ile-tRNA-synth_edit"/>
</dbReference>
<gene>
    <name evidence="15" type="primary">ileS</name>
    <name evidence="15" type="ORF">A374_00320</name>
</gene>
<evidence type="ECO:0000256" key="4">
    <source>
        <dbReference type="ARBA" id="ARBA00022723"/>
    </source>
</evidence>
<dbReference type="InterPro" id="IPR023586">
    <property type="entry name" value="Ile-tRNA-ligase_type2"/>
</dbReference>